<sequence length="70" mass="7974">MKCKRETGPISLLRLMVTVLKAVLAAFRGNLRESLEVLFPETDDESAEIAEVSRFSRRHTTFPRTRSLPV</sequence>
<protein>
    <submittedName>
        <fullName evidence="1">Putative secreted protein</fullName>
    </submittedName>
</protein>
<reference evidence="1" key="1">
    <citation type="submission" date="2018-01" db="EMBL/GenBank/DDBJ databases">
        <title>An insight into the sialome of Amazonian anophelines.</title>
        <authorList>
            <person name="Ribeiro J.M."/>
            <person name="Scarpassa V."/>
            <person name="Calvo E."/>
        </authorList>
    </citation>
    <scope>NUCLEOTIDE SEQUENCE</scope>
</reference>
<dbReference type="EMBL" id="GGFL01013414">
    <property type="protein sequence ID" value="MBW77592.1"/>
    <property type="molecule type" value="Transcribed_RNA"/>
</dbReference>
<accession>A0A2M4DJ74</accession>
<organism evidence="1">
    <name type="scientific">Anopheles darlingi</name>
    <name type="common">Mosquito</name>
    <dbReference type="NCBI Taxonomy" id="43151"/>
    <lineage>
        <taxon>Eukaryota</taxon>
        <taxon>Metazoa</taxon>
        <taxon>Ecdysozoa</taxon>
        <taxon>Arthropoda</taxon>
        <taxon>Hexapoda</taxon>
        <taxon>Insecta</taxon>
        <taxon>Pterygota</taxon>
        <taxon>Neoptera</taxon>
        <taxon>Endopterygota</taxon>
        <taxon>Diptera</taxon>
        <taxon>Nematocera</taxon>
        <taxon>Culicoidea</taxon>
        <taxon>Culicidae</taxon>
        <taxon>Anophelinae</taxon>
        <taxon>Anopheles</taxon>
    </lineage>
</organism>
<evidence type="ECO:0000313" key="1">
    <source>
        <dbReference type="EMBL" id="MBW77592.1"/>
    </source>
</evidence>
<name>A0A2M4DJ74_ANODA</name>
<proteinExistence type="predicted"/>
<dbReference type="AlphaFoldDB" id="A0A2M4DJ74"/>